<feature type="region of interest" description="Disordered" evidence="9">
    <location>
        <begin position="54"/>
        <end position="78"/>
    </location>
</feature>
<dbReference type="PROSITE" id="PS00678">
    <property type="entry name" value="WD_REPEATS_1"/>
    <property type="match status" value="3"/>
</dbReference>
<evidence type="ECO:0000256" key="2">
    <source>
        <dbReference type="ARBA" id="ARBA00009435"/>
    </source>
</evidence>
<dbReference type="SUPFAM" id="SSF50978">
    <property type="entry name" value="WD40 repeat-like"/>
    <property type="match status" value="1"/>
</dbReference>
<accession>A0A427YUG8</accession>
<evidence type="ECO:0000256" key="7">
    <source>
        <dbReference type="ARBA" id="ARBA00023242"/>
    </source>
</evidence>
<dbReference type="InterPro" id="IPR036322">
    <property type="entry name" value="WD40_repeat_dom_sf"/>
</dbReference>
<dbReference type="Pfam" id="PF00400">
    <property type="entry name" value="WD40"/>
    <property type="match status" value="6"/>
</dbReference>
<proteinExistence type="inferred from homology"/>
<reference evidence="11 12" key="1">
    <citation type="submission" date="2018-11" db="EMBL/GenBank/DDBJ databases">
        <title>Genome sequence of Saitozyma podzolica DSM 27192.</title>
        <authorList>
            <person name="Aliyu H."/>
            <person name="Gorte O."/>
            <person name="Ochsenreither K."/>
        </authorList>
    </citation>
    <scope>NUCLEOTIDE SEQUENCE [LARGE SCALE GENOMIC DNA]</scope>
    <source>
        <strain evidence="11 12">DSM 27192</strain>
    </source>
</reference>
<sequence length="870" mass="92731">MTDSPAPAAGPSSGGPPLSDATVLNKFVAEYLQSHGFDKVLEMFRQGIKDQDALEDKDGEGEVDGATPVGVGVSGRRGSAPGREAIFRAPGPVPIESTLKRNIPQAQAVAASTMSERITPEFEAQARYIIEQLQKKAEAQAALAGDDADIEDGQPPAGGAQESILDTSDRVEGYKRYRRWVDDGLELWKAELDGLSFPIFVHTFLELIHFGFNRTGKNFFQGNREHHEALHASEISSLSSITSVSHVRLNPLSQRFLSEKYTVPMSRNSHDLLLQWLSGAGLDEEWESGLQTSNGRAKEAVKGIVFNRIDLSVSNAAMPLDKNTLAASSGLLSGLVPGAGSVEGFNSATTLKLGPAPMTDKLKEQVVRTIQDDDSGPNGANGPNGTTSPGGSASALPNGHPNGEANGDVDMADAAQDSRGVSREPVVQGVKLEPDLDRDMDRGDLISPEEAETLPPVPAVFRIADLKREVEAVRDKRKMIRLGPNLDETKPGSSSSGATLPSVVAFTVFDGGEGVSSVEFSHDSSLMAVGSPESSIRLWSLKGDKLKAKSIDPSGGDLVEDEGQPMRKLIGHSGPVYSLSFDPIYGSASSPQALLSGSQDGTVRLWSLDTYSNLVVYRGHGRDPVWDVEWGPMGVYFATASRDRTARLWSSDRVTPLRMYTGHLSDVNCVKFHPNSLYLASGSSDNSCRLWDVQRGACIRLFLGHSDAVTCMAISPDGRTLASAGLDSNIWLWDLGSSRPIKKMSAHRGPIHSLAWSAESSVLVSGGADSTVRIWDAKSAGGERTASMRAEGNGTGRAVNGDAVAGMERGGLPMSPGGAKWDEMNSTADLMTTLHTKRTPVLKAHYTPRNLCMVAGAFIPPSSAPPAPQS</sequence>
<keyword evidence="11" id="KW-0396">Initiation factor</keyword>
<keyword evidence="6" id="KW-0804">Transcription</keyword>
<feature type="compositionally biased region" description="Low complexity" evidence="9">
    <location>
        <begin position="68"/>
        <end position="78"/>
    </location>
</feature>
<dbReference type="OrthoDB" id="10266330at2759"/>
<evidence type="ECO:0000313" key="11">
    <source>
        <dbReference type="EMBL" id="RSH94793.1"/>
    </source>
</evidence>
<evidence type="ECO:0000256" key="6">
    <source>
        <dbReference type="ARBA" id="ARBA00023163"/>
    </source>
</evidence>
<evidence type="ECO:0000256" key="8">
    <source>
        <dbReference type="PROSITE-ProRule" id="PRU00221"/>
    </source>
</evidence>
<dbReference type="InterPro" id="IPR007582">
    <property type="entry name" value="TFIID_NTD2"/>
</dbReference>
<dbReference type="Proteomes" id="UP000279259">
    <property type="component" value="Unassembled WGS sequence"/>
</dbReference>
<organism evidence="11 12">
    <name type="scientific">Saitozyma podzolica</name>
    <dbReference type="NCBI Taxonomy" id="1890683"/>
    <lineage>
        <taxon>Eukaryota</taxon>
        <taxon>Fungi</taxon>
        <taxon>Dikarya</taxon>
        <taxon>Basidiomycota</taxon>
        <taxon>Agaricomycotina</taxon>
        <taxon>Tremellomycetes</taxon>
        <taxon>Tremellales</taxon>
        <taxon>Trimorphomycetaceae</taxon>
        <taxon>Saitozyma</taxon>
    </lineage>
</organism>
<feature type="repeat" description="WD" evidence="8">
    <location>
        <begin position="515"/>
        <end position="549"/>
    </location>
</feature>
<feature type="repeat" description="WD" evidence="8">
    <location>
        <begin position="569"/>
        <end position="616"/>
    </location>
</feature>
<evidence type="ECO:0000313" key="12">
    <source>
        <dbReference type="Proteomes" id="UP000279259"/>
    </source>
</evidence>
<dbReference type="GO" id="GO:0006367">
    <property type="term" value="P:transcription initiation at RNA polymerase II promoter"/>
    <property type="evidence" value="ECO:0007669"/>
    <property type="project" value="TreeGrafter"/>
</dbReference>
<dbReference type="Pfam" id="PF04494">
    <property type="entry name" value="TFIID_NTD2"/>
    <property type="match status" value="1"/>
</dbReference>
<name>A0A427YUG8_9TREE</name>
<keyword evidence="11" id="KW-0648">Protein biosynthesis</keyword>
<keyword evidence="12" id="KW-1185">Reference proteome</keyword>
<dbReference type="SUPFAM" id="SSF160897">
    <property type="entry name" value="Taf5 N-terminal domain-like"/>
    <property type="match status" value="1"/>
</dbReference>
<dbReference type="AlphaFoldDB" id="A0A427YUG8"/>
<dbReference type="CDD" id="cd08044">
    <property type="entry name" value="TAF5_NTD2"/>
    <property type="match status" value="1"/>
</dbReference>
<evidence type="ECO:0000256" key="1">
    <source>
        <dbReference type="ARBA" id="ARBA00004123"/>
    </source>
</evidence>
<comment type="similarity">
    <text evidence="2">Belongs to the WD repeat TAF5 family.</text>
</comment>
<dbReference type="InterPro" id="IPR020472">
    <property type="entry name" value="WD40_PAC1"/>
</dbReference>
<dbReference type="GO" id="GO:0005669">
    <property type="term" value="C:transcription factor TFIID complex"/>
    <property type="evidence" value="ECO:0007669"/>
    <property type="project" value="TreeGrafter"/>
</dbReference>
<dbReference type="Gene3D" id="1.25.40.500">
    <property type="entry name" value="TFIID subunit TAF5, NTD2 domain"/>
    <property type="match status" value="1"/>
</dbReference>
<dbReference type="InterPro" id="IPR037264">
    <property type="entry name" value="TFIID_NTD2_sf"/>
</dbReference>
<dbReference type="PROSITE" id="PS50082">
    <property type="entry name" value="WD_REPEATS_2"/>
    <property type="match status" value="6"/>
</dbReference>
<gene>
    <name evidence="11" type="primary">TAF5</name>
    <name evidence="11" type="ORF">EHS25_004599</name>
</gene>
<keyword evidence="5" id="KW-0805">Transcription regulation</keyword>
<feature type="compositionally biased region" description="Basic and acidic residues" evidence="9">
    <location>
        <begin position="432"/>
        <end position="441"/>
    </location>
</feature>
<protein>
    <submittedName>
        <fullName evidence="11">Transcription initiation factor TFIID subunit 5</fullName>
    </submittedName>
</protein>
<comment type="subcellular location">
    <subcellularLocation>
        <location evidence="1">Nucleus</location>
    </subcellularLocation>
</comment>
<feature type="repeat" description="WD" evidence="8">
    <location>
        <begin position="702"/>
        <end position="743"/>
    </location>
</feature>
<evidence type="ECO:0000256" key="5">
    <source>
        <dbReference type="ARBA" id="ARBA00023015"/>
    </source>
</evidence>
<dbReference type="Gene3D" id="2.130.10.10">
    <property type="entry name" value="YVTN repeat-like/Quinoprotein amine dehydrogenase"/>
    <property type="match status" value="2"/>
</dbReference>
<dbReference type="PROSITE" id="PS50294">
    <property type="entry name" value="WD_REPEATS_REGION"/>
    <property type="match status" value="4"/>
</dbReference>
<feature type="repeat" description="WD" evidence="8">
    <location>
        <begin position="625"/>
        <end position="650"/>
    </location>
</feature>
<keyword evidence="3 8" id="KW-0853">WD repeat</keyword>
<dbReference type="InterPro" id="IPR001680">
    <property type="entry name" value="WD40_rpt"/>
</dbReference>
<evidence type="ECO:0000259" key="10">
    <source>
        <dbReference type="Pfam" id="PF04494"/>
    </source>
</evidence>
<dbReference type="EMBL" id="RSCD01000002">
    <property type="protein sequence ID" value="RSH94793.1"/>
    <property type="molecule type" value="Genomic_DNA"/>
</dbReference>
<dbReference type="InterPro" id="IPR006594">
    <property type="entry name" value="LisH"/>
</dbReference>
<dbReference type="GO" id="GO:0016251">
    <property type="term" value="F:RNA polymerase II general transcription initiation factor activity"/>
    <property type="evidence" value="ECO:0007669"/>
    <property type="project" value="TreeGrafter"/>
</dbReference>
<dbReference type="CDD" id="cd00200">
    <property type="entry name" value="WD40"/>
    <property type="match status" value="1"/>
</dbReference>
<comment type="caution">
    <text evidence="11">The sequence shown here is derived from an EMBL/GenBank/DDBJ whole genome shotgun (WGS) entry which is preliminary data.</text>
</comment>
<dbReference type="GO" id="GO:0003743">
    <property type="term" value="F:translation initiation factor activity"/>
    <property type="evidence" value="ECO:0007669"/>
    <property type="project" value="UniProtKB-KW"/>
</dbReference>
<evidence type="ECO:0000256" key="9">
    <source>
        <dbReference type="SAM" id="MobiDB-lite"/>
    </source>
</evidence>
<dbReference type="PRINTS" id="PR00320">
    <property type="entry name" value="GPROTEINBRPT"/>
</dbReference>
<feature type="repeat" description="WD" evidence="8">
    <location>
        <begin position="744"/>
        <end position="785"/>
    </location>
</feature>
<feature type="compositionally biased region" description="Low complexity" evidence="9">
    <location>
        <begin position="376"/>
        <end position="395"/>
    </location>
</feature>
<dbReference type="PANTHER" id="PTHR19879">
    <property type="entry name" value="TRANSCRIPTION INITIATION FACTOR TFIID"/>
    <property type="match status" value="1"/>
</dbReference>
<keyword evidence="4" id="KW-0677">Repeat</keyword>
<evidence type="ECO:0000256" key="3">
    <source>
        <dbReference type="ARBA" id="ARBA00022574"/>
    </source>
</evidence>
<feature type="domain" description="TFIID subunit TAF5 NTD2" evidence="10">
    <location>
        <begin position="171"/>
        <end position="278"/>
    </location>
</feature>
<evidence type="ECO:0000256" key="4">
    <source>
        <dbReference type="ARBA" id="ARBA00022737"/>
    </source>
</evidence>
<dbReference type="SMART" id="SM00320">
    <property type="entry name" value="WD40"/>
    <property type="match status" value="6"/>
</dbReference>
<dbReference type="InterPro" id="IPR019775">
    <property type="entry name" value="WD40_repeat_CS"/>
</dbReference>
<feature type="repeat" description="WD" evidence="8">
    <location>
        <begin position="660"/>
        <end position="701"/>
    </location>
</feature>
<dbReference type="PANTHER" id="PTHR19879:SF1">
    <property type="entry name" value="CANNONBALL-RELATED"/>
    <property type="match status" value="1"/>
</dbReference>
<feature type="region of interest" description="Disordered" evidence="9">
    <location>
        <begin position="367"/>
        <end position="441"/>
    </location>
</feature>
<dbReference type="STRING" id="1890683.A0A427YUG8"/>
<dbReference type="InterPro" id="IPR015943">
    <property type="entry name" value="WD40/YVTN_repeat-like_dom_sf"/>
</dbReference>
<keyword evidence="7" id="KW-0539">Nucleus</keyword>
<dbReference type="PROSITE" id="PS50896">
    <property type="entry name" value="LISH"/>
    <property type="match status" value="1"/>
</dbReference>